<organism evidence="1 2">
    <name type="scientific">Citrus x changshan-huyou</name>
    <dbReference type="NCBI Taxonomy" id="2935761"/>
    <lineage>
        <taxon>Eukaryota</taxon>
        <taxon>Viridiplantae</taxon>
        <taxon>Streptophyta</taxon>
        <taxon>Embryophyta</taxon>
        <taxon>Tracheophyta</taxon>
        <taxon>Spermatophyta</taxon>
        <taxon>Magnoliopsida</taxon>
        <taxon>eudicotyledons</taxon>
        <taxon>Gunneridae</taxon>
        <taxon>Pentapetalae</taxon>
        <taxon>rosids</taxon>
        <taxon>malvids</taxon>
        <taxon>Sapindales</taxon>
        <taxon>Rutaceae</taxon>
        <taxon>Aurantioideae</taxon>
        <taxon>Citrus</taxon>
    </lineage>
</organism>
<comment type="caution">
    <text evidence="1">The sequence shown here is derived from an EMBL/GenBank/DDBJ whole genome shotgun (WGS) entry which is preliminary data.</text>
</comment>
<evidence type="ECO:0000313" key="1">
    <source>
        <dbReference type="EMBL" id="KAK9230114.1"/>
    </source>
</evidence>
<name>A0AAP0R0W0_9ROSI</name>
<accession>A0AAP0R0W0</accession>
<keyword evidence="2" id="KW-1185">Reference proteome</keyword>
<dbReference type="Proteomes" id="UP001428341">
    <property type="component" value="Unassembled WGS sequence"/>
</dbReference>
<reference evidence="1 2" key="1">
    <citation type="submission" date="2024-05" db="EMBL/GenBank/DDBJ databases">
        <title>Haplotype-resolved chromosome-level genome assembly of Huyou (Citrus changshanensis).</title>
        <authorList>
            <person name="Miao C."/>
            <person name="Chen W."/>
            <person name="Wu Y."/>
            <person name="Wang L."/>
            <person name="Zhao S."/>
            <person name="Grierson D."/>
            <person name="Xu C."/>
            <person name="Chen K."/>
        </authorList>
    </citation>
    <scope>NUCLEOTIDE SEQUENCE [LARGE SCALE GENOMIC DNA]</scope>
    <source>
        <strain evidence="1">01-14</strain>
        <tissue evidence="1">Leaf</tissue>
    </source>
</reference>
<proteinExistence type="predicted"/>
<gene>
    <name evidence="1" type="ORF">WN944_023081</name>
</gene>
<dbReference type="EMBL" id="JBCGBO010000001">
    <property type="protein sequence ID" value="KAK9230114.1"/>
    <property type="molecule type" value="Genomic_DNA"/>
</dbReference>
<dbReference type="AlphaFoldDB" id="A0AAP0R0W0"/>
<evidence type="ECO:0000313" key="2">
    <source>
        <dbReference type="Proteomes" id="UP001428341"/>
    </source>
</evidence>
<protein>
    <submittedName>
        <fullName evidence="1">Uncharacterized protein</fullName>
    </submittedName>
</protein>
<sequence length="107" mass="11972">MLNQSENPVQLNWHKYLCVSMIVLCCTVLSLNDNIVFITPSGGALMSSFSIFNTTRPELGENLQEPNPSTFISALMLWFPSSAISSDSKKRFQVRQLGLVRLTENGF</sequence>